<feature type="binding site" evidence="2">
    <location>
        <position position="102"/>
    </location>
    <ligand>
        <name>Mn(2+)</name>
        <dbReference type="ChEBI" id="CHEBI:29035"/>
        <label>2</label>
    </ligand>
</feature>
<accession>A0A972K041</accession>
<dbReference type="EMBL" id="WHOD01000070">
    <property type="protein sequence ID" value="NOU95244.1"/>
    <property type="molecule type" value="Genomic_DNA"/>
</dbReference>
<evidence type="ECO:0000256" key="2">
    <source>
        <dbReference type="PIRSR" id="PIRSR005962-1"/>
    </source>
</evidence>
<organism evidence="4 5">
    <name type="scientific">Paenibacillus foliorum</name>
    <dbReference type="NCBI Taxonomy" id="2654974"/>
    <lineage>
        <taxon>Bacteria</taxon>
        <taxon>Bacillati</taxon>
        <taxon>Bacillota</taxon>
        <taxon>Bacilli</taxon>
        <taxon>Bacillales</taxon>
        <taxon>Paenibacillaceae</taxon>
        <taxon>Paenibacillus</taxon>
    </lineage>
</organism>
<dbReference type="InterPro" id="IPR017439">
    <property type="entry name" value="Amidohydrolase"/>
</dbReference>
<keyword evidence="5" id="KW-1185">Reference proteome</keyword>
<dbReference type="InterPro" id="IPR011650">
    <property type="entry name" value="Peptidase_M20_dimer"/>
</dbReference>
<dbReference type="CDD" id="cd08021">
    <property type="entry name" value="M20_Acy1_YhaA-like"/>
    <property type="match status" value="1"/>
</dbReference>
<proteinExistence type="predicted"/>
<keyword evidence="2" id="KW-0464">Manganese</keyword>
<dbReference type="PANTHER" id="PTHR11014">
    <property type="entry name" value="PEPTIDASE M20 FAMILY MEMBER"/>
    <property type="match status" value="1"/>
</dbReference>
<dbReference type="Pfam" id="PF07687">
    <property type="entry name" value="M20_dimer"/>
    <property type="match status" value="1"/>
</dbReference>
<evidence type="ECO:0000313" key="5">
    <source>
        <dbReference type="Proteomes" id="UP000641588"/>
    </source>
</evidence>
<evidence type="ECO:0000256" key="1">
    <source>
        <dbReference type="ARBA" id="ARBA00022801"/>
    </source>
</evidence>
<gene>
    <name evidence="4" type="ORF">GC093_18735</name>
</gene>
<dbReference type="SUPFAM" id="SSF53187">
    <property type="entry name" value="Zn-dependent exopeptidases"/>
    <property type="match status" value="1"/>
</dbReference>
<dbReference type="InterPro" id="IPR036264">
    <property type="entry name" value="Bact_exopeptidase_dim_dom"/>
</dbReference>
<evidence type="ECO:0000259" key="3">
    <source>
        <dbReference type="Pfam" id="PF07687"/>
    </source>
</evidence>
<dbReference type="Gene3D" id="3.30.70.360">
    <property type="match status" value="1"/>
</dbReference>
<name>A0A972K041_9BACL</name>
<dbReference type="GO" id="GO:0050118">
    <property type="term" value="F:N-acetyldiaminopimelate deacetylase activity"/>
    <property type="evidence" value="ECO:0007669"/>
    <property type="project" value="UniProtKB-ARBA"/>
</dbReference>
<keyword evidence="1" id="KW-0378">Hydrolase</keyword>
<comment type="cofactor">
    <cofactor evidence="2">
        <name>Mn(2+)</name>
        <dbReference type="ChEBI" id="CHEBI:29035"/>
    </cofactor>
    <text evidence="2">The Mn(2+) ion enhances activity.</text>
</comment>
<feature type="binding site" evidence="2">
    <location>
        <position position="359"/>
    </location>
    <ligand>
        <name>Mn(2+)</name>
        <dbReference type="ChEBI" id="CHEBI:29035"/>
        <label>2</label>
    </ligand>
</feature>
<dbReference type="Gene3D" id="3.40.630.10">
    <property type="entry name" value="Zn peptidases"/>
    <property type="match status" value="1"/>
</dbReference>
<evidence type="ECO:0000313" key="4">
    <source>
        <dbReference type="EMBL" id="NOU95244.1"/>
    </source>
</evidence>
<dbReference type="NCBIfam" id="TIGR01891">
    <property type="entry name" value="amidohydrolases"/>
    <property type="match status" value="1"/>
</dbReference>
<dbReference type="SUPFAM" id="SSF55031">
    <property type="entry name" value="Bacterial exopeptidase dimerisation domain"/>
    <property type="match status" value="1"/>
</dbReference>
<keyword evidence="2" id="KW-0479">Metal-binding</keyword>
<feature type="binding site" evidence="2">
    <location>
        <position position="163"/>
    </location>
    <ligand>
        <name>Mn(2+)</name>
        <dbReference type="ChEBI" id="CHEBI:29035"/>
        <label>2</label>
    </ligand>
</feature>
<dbReference type="FunFam" id="3.30.70.360:FF:000001">
    <property type="entry name" value="N-acetyldiaminopimelate deacetylase"/>
    <property type="match status" value="1"/>
</dbReference>
<feature type="binding site" evidence="2">
    <location>
        <position position="138"/>
    </location>
    <ligand>
        <name>Mn(2+)</name>
        <dbReference type="ChEBI" id="CHEBI:29035"/>
        <label>2</label>
    </ligand>
</feature>
<reference evidence="4" key="1">
    <citation type="submission" date="2019-10" db="EMBL/GenBank/DDBJ databases">
        <title>Description of Paenibacillus glebae sp. nov.</title>
        <authorList>
            <person name="Carlier A."/>
            <person name="Qi S."/>
        </authorList>
    </citation>
    <scope>NUCLEOTIDE SEQUENCE</scope>
    <source>
        <strain evidence="4">LMG 31456</strain>
    </source>
</reference>
<dbReference type="GO" id="GO:0019877">
    <property type="term" value="P:diaminopimelate biosynthetic process"/>
    <property type="evidence" value="ECO:0007669"/>
    <property type="project" value="UniProtKB-ARBA"/>
</dbReference>
<dbReference type="InterPro" id="IPR002933">
    <property type="entry name" value="Peptidase_M20"/>
</dbReference>
<sequence>MEVLLQAIDLLYPEMVGWRRYLHQHPELSYQERETAAYVAKHLKQWGLEVRTEVGGNGITARLKGNGRGPTVALRADMDALPIQDQKNCEYASKVNGVMHACGHDAHTSTLLGVAKVLSEHRGMLNGDVVFLFQHAEELSPGGAYSMIAEGALDGVDYIYGIHLWTPFPLGAAYCKEGAFMAAADEFEIIVKGKGGHGGLPHETVDSIVIGSQLVGNLQTIVSRGVDPTQPCVVSIGSFHSGTSFNVIAEQAMLIGTVRTFDPDLRMDVKQRMERLVSQTCLMNGADSSFDYKMGYPPVINDTDEAKRFFRAGARVMNVEPSPLIMAGEDFAYYLHQRKGCFMFVGAGNREQGIIHPHHHPKFDIDERAMRDAARLFISMLWDCQNDGCN</sequence>
<protein>
    <submittedName>
        <fullName evidence="4">Amidohydrolase</fullName>
    </submittedName>
</protein>
<comment type="caution">
    <text evidence="4">The sequence shown here is derived from an EMBL/GenBank/DDBJ whole genome shotgun (WGS) entry which is preliminary data.</text>
</comment>
<dbReference type="PIRSF" id="PIRSF005962">
    <property type="entry name" value="Pept_M20D_amidohydro"/>
    <property type="match status" value="1"/>
</dbReference>
<feature type="binding site" evidence="2">
    <location>
        <position position="104"/>
    </location>
    <ligand>
        <name>Mn(2+)</name>
        <dbReference type="ChEBI" id="CHEBI:29035"/>
        <label>2</label>
    </ligand>
</feature>
<dbReference type="RefSeq" id="WP_171653452.1">
    <property type="nucleotide sequence ID" value="NZ_WHOD01000070.1"/>
</dbReference>
<dbReference type="Pfam" id="PF01546">
    <property type="entry name" value="Peptidase_M20"/>
    <property type="match status" value="1"/>
</dbReference>
<dbReference type="AlphaFoldDB" id="A0A972K041"/>
<dbReference type="Proteomes" id="UP000641588">
    <property type="component" value="Unassembled WGS sequence"/>
</dbReference>
<feature type="domain" description="Peptidase M20 dimerisation" evidence="3">
    <location>
        <begin position="186"/>
        <end position="279"/>
    </location>
</feature>
<dbReference type="PANTHER" id="PTHR11014:SF63">
    <property type="entry name" value="METALLOPEPTIDASE, PUTATIVE (AFU_ORTHOLOGUE AFUA_6G09600)-RELATED"/>
    <property type="match status" value="1"/>
</dbReference>
<dbReference type="GO" id="GO:0046872">
    <property type="term" value="F:metal ion binding"/>
    <property type="evidence" value="ECO:0007669"/>
    <property type="project" value="UniProtKB-KW"/>
</dbReference>